<feature type="compositionally biased region" description="Low complexity" evidence="1">
    <location>
        <begin position="405"/>
        <end position="414"/>
    </location>
</feature>
<comment type="caution">
    <text evidence="3">The sequence shown here is derived from an EMBL/GenBank/DDBJ whole genome shotgun (WGS) entry which is preliminary data.</text>
</comment>
<keyword evidence="4" id="KW-1185">Reference proteome</keyword>
<feature type="region of interest" description="Disordered" evidence="1">
    <location>
        <begin position="394"/>
        <end position="441"/>
    </location>
</feature>
<dbReference type="RefSeq" id="WP_377874796.1">
    <property type="nucleotide sequence ID" value="NZ_JBHMAY010000076.1"/>
</dbReference>
<organism evidence="3 4">
    <name type="scientific">Amycolatopsis halotolerans</name>
    <dbReference type="NCBI Taxonomy" id="330083"/>
    <lineage>
        <taxon>Bacteria</taxon>
        <taxon>Bacillati</taxon>
        <taxon>Actinomycetota</taxon>
        <taxon>Actinomycetes</taxon>
        <taxon>Pseudonocardiales</taxon>
        <taxon>Pseudonocardiaceae</taxon>
        <taxon>Amycolatopsis</taxon>
    </lineage>
</organism>
<evidence type="ECO:0000313" key="3">
    <source>
        <dbReference type="EMBL" id="MFC3513484.1"/>
    </source>
</evidence>
<dbReference type="CDD" id="cd00085">
    <property type="entry name" value="HNHc"/>
    <property type="match status" value="1"/>
</dbReference>
<sequence>MPRPIESPAALKLAELLRDTQRQLNTVYARQLAGIREFEATGEIIEGYSSTAAFLCAVLHLTRRDARTRVAQATAALPLTGKALAVGEITAQHVAVIAECLADAPDWLTSEDCAVAEETLVTLAVQADPAVVRRAAARLRGYWDSDGTAPSGDDTGSGSGQRSGEAARPWREFRCHWTHTGRFRFTGEVDGETGALVEQLLVPLAAPDPADATGVPDPRTPAERDGDAFAAIADLAASAPDLPTKAGERAVATVTVSLEQLQGAARAAFLEDGTVLPVSRLRRMLCDAKVYPAVLGGEGQILDLGRSARTATAAQRRALAVRDLGCTFPGCDRGPKWTNPHHVVHWADGGSTDLENQALCCERHHRLLHHSGWRIAIRDSVVWWIPPALLDPDQKPLRNTAHYRPPATGSVPVAASPPAPPEVAQAPGSTAESGMTGAALR</sequence>
<reference evidence="4" key="1">
    <citation type="journal article" date="2019" name="Int. J. Syst. Evol. Microbiol.">
        <title>The Global Catalogue of Microorganisms (GCM) 10K type strain sequencing project: providing services to taxonomists for standard genome sequencing and annotation.</title>
        <authorList>
            <consortium name="The Broad Institute Genomics Platform"/>
            <consortium name="The Broad Institute Genome Sequencing Center for Infectious Disease"/>
            <person name="Wu L."/>
            <person name="Ma J."/>
        </authorList>
    </citation>
    <scope>NUCLEOTIDE SEQUENCE [LARGE SCALE GENOMIC DNA]</scope>
    <source>
        <strain evidence="4">CGMCC 4.7682</strain>
    </source>
</reference>
<gene>
    <name evidence="3" type="ORF">ACFORO_25170</name>
</gene>
<feature type="domain" description="HNH nuclease" evidence="2">
    <location>
        <begin position="314"/>
        <end position="366"/>
    </location>
</feature>
<proteinExistence type="predicted"/>
<evidence type="ECO:0000256" key="1">
    <source>
        <dbReference type="SAM" id="MobiDB-lite"/>
    </source>
</evidence>
<accession>A0ABV7QMC1</accession>
<dbReference type="InterPro" id="IPR003615">
    <property type="entry name" value="HNH_nuc"/>
</dbReference>
<dbReference type="EMBL" id="JBHRWI010000029">
    <property type="protein sequence ID" value="MFC3513484.1"/>
    <property type="molecule type" value="Genomic_DNA"/>
</dbReference>
<feature type="region of interest" description="Disordered" evidence="1">
    <location>
        <begin position="143"/>
        <end position="168"/>
    </location>
</feature>
<name>A0ABV7QMC1_9PSEU</name>
<dbReference type="Pfam" id="PF02720">
    <property type="entry name" value="DUF222"/>
    <property type="match status" value="1"/>
</dbReference>
<dbReference type="SMART" id="SM00507">
    <property type="entry name" value="HNHc"/>
    <property type="match status" value="1"/>
</dbReference>
<protein>
    <submittedName>
        <fullName evidence="3">DUF222 domain-containing protein</fullName>
    </submittedName>
</protein>
<evidence type="ECO:0000259" key="2">
    <source>
        <dbReference type="SMART" id="SM00507"/>
    </source>
</evidence>
<evidence type="ECO:0000313" key="4">
    <source>
        <dbReference type="Proteomes" id="UP001595764"/>
    </source>
</evidence>
<dbReference type="InterPro" id="IPR003870">
    <property type="entry name" value="DUF222"/>
</dbReference>
<dbReference type="Proteomes" id="UP001595764">
    <property type="component" value="Unassembled WGS sequence"/>
</dbReference>